<dbReference type="Proteomes" id="UP001205740">
    <property type="component" value="Unassembled WGS sequence"/>
</dbReference>
<proteinExistence type="inferred from homology"/>
<evidence type="ECO:0000256" key="1">
    <source>
        <dbReference type="ARBA" id="ARBA00005254"/>
    </source>
</evidence>
<dbReference type="InterPro" id="IPR014748">
    <property type="entry name" value="Enoyl-CoA_hydra_C"/>
</dbReference>
<sequence length="277" mass="28742">MVARLPPWPGGSLRTMPEFVRLEHSDDHPGVATIRLDRPPMNALNRQVQDELVAAADEASRDDSVKAVVVYGGPKVLAAGADIKEMNDMTFAEMSKVAGRLQAGLGAIASIPKPTVAAVTGYALGGGLEVVLGADRRIAGDNAKLGVPEVLLGVIPGGGGTQRLARLIGPSRAKDMVFTGRFVGAEEALRIGLVDEVVAPDEVYAAAVKWASQFTKAASVALAAAKASIDQGLDTDLATGLKIEAAQFAALFATEDRAIGMKSFVENGPGKAEFLGK</sequence>
<dbReference type="Gene3D" id="1.10.12.10">
    <property type="entry name" value="Lyase 2-enoyl-coa Hydratase, Chain A, domain 2"/>
    <property type="match status" value="1"/>
</dbReference>
<dbReference type="Gene3D" id="3.90.226.10">
    <property type="entry name" value="2-enoyl-CoA Hydratase, Chain A, domain 1"/>
    <property type="match status" value="1"/>
</dbReference>
<name>A0ABT1H1G6_9NOCA</name>
<evidence type="ECO:0000256" key="3">
    <source>
        <dbReference type="ARBA" id="ARBA00023239"/>
    </source>
</evidence>
<reference evidence="4 5" key="1">
    <citation type="submission" date="2022-06" db="EMBL/GenBank/DDBJ databases">
        <title>Genomic Encyclopedia of Archaeal and Bacterial Type Strains, Phase II (KMG-II): from individual species to whole genera.</title>
        <authorList>
            <person name="Goeker M."/>
        </authorList>
    </citation>
    <scope>NUCLEOTIDE SEQUENCE [LARGE SCALE GENOMIC DNA]</scope>
    <source>
        <strain evidence="4 5">DSM 45037</strain>
    </source>
</reference>
<organism evidence="4 5">
    <name type="scientific">Williamsia serinedens</name>
    <dbReference type="NCBI Taxonomy" id="391736"/>
    <lineage>
        <taxon>Bacteria</taxon>
        <taxon>Bacillati</taxon>
        <taxon>Actinomycetota</taxon>
        <taxon>Actinomycetes</taxon>
        <taxon>Mycobacteriales</taxon>
        <taxon>Nocardiaceae</taxon>
        <taxon>Williamsia</taxon>
    </lineage>
</organism>
<dbReference type="CDD" id="cd06558">
    <property type="entry name" value="crotonase-like"/>
    <property type="match status" value="1"/>
</dbReference>
<dbReference type="PANTHER" id="PTHR11941">
    <property type="entry name" value="ENOYL-COA HYDRATASE-RELATED"/>
    <property type="match status" value="1"/>
</dbReference>
<dbReference type="SUPFAM" id="SSF52096">
    <property type="entry name" value="ClpP/crotonase"/>
    <property type="match status" value="1"/>
</dbReference>
<protein>
    <submittedName>
        <fullName evidence="4">Enoyl-CoA hydratase</fullName>
    </submittedName>
</protein>
<evidence type="ECO:0000313" key="4">
    <source>
        <dbReference type="EMBL" id="MCP2161089.1"/>
    </source>
</evidence>
<keyword evidence="5" id="KW-1185">Reference proteome</keyword>
<comment type="caution">
    <text evidence="4">The sequence shown here is derived from an EMBL/GenBank/DDBJ whole genome shotgun (WGS) entry which is preliminary data.</text>
</comment>
<dbReference type="EMBL" id="JAMTCG010000004">
    <property type="protein sequence ID" value="MCP2161089.1"/>
    <property type="molecule type" value="Genomic_DNA"/>
</dbReference>
<comment type="similarity">
    <text evidence="1">Belongs to the enoyl-CoA hydratase/isomerase family.</text>
</comment>
<dbReference type="InterPro" id="IPR001753">
    <property type="entry name" value="Enoyl-CoA_hydra/iso"/>
</dbReference>
<dbReference type="PANTHER" id="PTHR11941:SF169">
    <property type="entry name" value="(7AS)-7A-METHYL-1,5-DIOXO-2,3,5,6,7,7A-HEXAHYDRO-1H-INDENE-CARBOXYL-COA HYDROLASE"/>
    <property type="match status" value="1"/>
</dbReference>
<dbReference type="InterPro" id="IPR029045">
    <property type="entry name" value="ClpP/crotonase-like_dom_sf"/>
</dbReference>
<keyword evidence="3" id="KW-0456">Lyase</keyword>
<dbReference type="Pfam" id="PF00378">
    <property type="entry name" value="ECH_1"/>
    <property type="match status" value="1"/>
</dbReference>
<keyword evidence="2" id="KW-0443">Lipid metabolism</keyword>
<accession>A0ABT1H1G6</accession>
<gene>
    <name evidence="4" type="ORF">LX12_002284</name>
</gene>
<evidence type="ECO:0000313" key="5">
    <source>
        <dbReference type="Proteomes" id="UP001205740"/>
    </source>
</evidence>
<evidence type="ECO:0000256" key="2">
    <source>
        <dbReference type="ARBA" id="ARBA00023098"/>
    </source>
</evidence>